<reference evidence="1 2" key="1">
    <citation type="submission" date="2015-05" db="EMBL/GenBank/DDBJ databases">
        <title>Draft genome sequence of the bacterium Gordonia jacobaea a new member of the Gordonia genus.</title>
        <authorList>
            <person name="Jimenez-Galisteo G."/>
            <person name="Dominguez A."/>
            <person name="Munoz E."/>
            <person name="Vinas M."/>
        </authorList>
    </citation>
    <scope>NUCLEOTIDE SEQUENCE [LARGE SCALE GENOMIC DNA]</scope>
    <source>
        <strain evidence="2">mv1</strain>
    </source>
</reference>
<organism evidence="1 2">
    <name type="scientific">Gordonia jacobaea</name>
    <dbReference type="NCBI Taxonomy" id="122202"/>
    <lineage>
        <taxon>Bacteria</taxon>
        <taxon>Bacillati</taxon>
        <taxon>Actinomycetota</taxon>
        <taxon>Actinomycetes</taxon>
        <taxon>Mycobacteriales</taxon>
        <taxon>Gordoniaceae</taxon>
        <taxon>Gordonia</taxon>
    </lineage>
</organism>
<gene>
    <name evidence="1" type="ORF">ABW18_00070</name>
</gene>
<accession>A0ABR5IH68</accession>
<comment type="caution">
    <text evidence="1">The sequence shown here is derived from an EMBL/GenBank/DDBJ whole genome shotgun (WGS) entry which is preliminary data.</text>
</comment>
<protein>
    <submittedName>
        <fullName evidence="1">Uncharacterized protein</fullName>
    </submittedName>
</protein>
<evidence type="ECO:0000313" key="1">
    <source>
        <dbReference type="EMBL" id="KNA92918.1"/>
    </source>
</evidence>
<sequence>MPNRFIVEATQLYDELKAIQDAKVEEFAIGYAKERRLYFSEVEPAIRLADCLKAVADEYRQRALAL</sequence>
<evidence type="ECO:0000313" key="2">
    <source>
        <dbReference type="Proteomes" id="UP000037247"/>
    </source>
</evidence>
<dbReference type="Proteomes" id="UP000037247">
    <property type="component" value="Unassembled WGS sequence"/>
</dbReference>
<proteinExistence type="predicted"/>
<name>A0ABR5IH68_9ACTN</name>
<keyword evidence="2" id="KW-1185">Reference proteome</keyword>
<dbReference type="EMBL" id="LDTZ01000013">
    <property type="protein sequence ID" value="KNA92918.1"/>
    <property type="molecule type" value="Genomic_DNA"/>
</dbReference>